<reference evidence="6 7" key="1">
    <citation type="journal article" date="2020" name="Nature">
        <title>Bacterial chemolithoautotrophy via manganese oxidation.</title>
        <authorList>
            <person name="Yu H."/>
            <person name="Leadbetter J.R."/>
        </authorList>
    </citation>
    <scope>NUCLEOTIDE SEQUENCE [LARGE SCALE GENOMIC DNA]</scope>
    <source>
        <strain evidence="6 7">Mn-1</strain>
    </source>
</reference>
<dbReference type="PROSITE" id="PS00688">
    <property type="entry name" value="SIGMA54_INTERACT_3"/>
    <property type="match status" value="1"/>
</dbReference>
<evidence type="ECO:0000259" key="5">
    <source>
        <dbReference type="PROSITE" id="PS50045"/>
    </source>
</evidence>
<dbReference type="CDD" id="cd00130">
    <property type="entry name" value="PAS"/>
    <property type="match status" value="1"/>
</dbReference>
<keyword evidence="3" id="KW-0805">Transcription regulation</keyword>
<dbReference type="SUPFAM" id="SSF55785">
    <property type="entry name" value="PYP-like sensor domain (PAS domain)"/>
    <property type="match status" value="1"/>
</dbReference>
<dbReference type="Gene3D" id="3.30.450.20">
    <property type="entry name" value="PAS domain"/>
    <property type="match status" value="1"/>
</dbReference>
<dbReference type="AlphaFoldDB" id="A0A7X6ICZ1"/>
<dbReference type="InterPro" id="IPR002197">
    <property type="entry name" value="HTH_Fis"/>
</dbReference>
<dbReference type="InterPro" id="IPR003593">
    <property type="entry name" value="AAA+_ATPase"/>
</dbReference>
<dbReference type="InterPro" id="IPR013656">
    <property type="entry name" value="PAS_4"/>
</dbReference>
<dbReference type="Gene3D" id="3.40.50.300">
    <property type="entry name" value="P-loop containing nucleotide triphosphate hydrolases"/>
    <property type="match status" value="1"/>
</dbReference>
<dbReference type="EMBL" id="VTOW01000006">
    <property type="protein sequence ID" value="NKE73346.1"/>
    <property type="molecule type" value="Genomic_DNA"/>
</dbReference>
<dbReference type="InterPro" id="IPR025662">
    <property type="entry name" value="Sigma_54_int_dom_ATP-bd_1"/>
</dbReference>
<dbReference type="PANTHER" id="PTHR32071">
    <property type="entry name" value="TRANSCRIPTIONAL REGULATORY PROTEIN"/>
    <property type="match status" value="1"/>
</dbReference>
<protein>
    <submittedName>
        <fullName evidence="6">PAS domain-containing protein</fullName>
    </submittedName>
</protein>
<dbReference type="Gene3D" id="1.10.8.60">
    <property type="match status" value="1"/>
</dbReference>
<dbReference type="SMART" id="SM00382">
    <property type="entry name" value="AAA"/>
    <property type="match status" value="1"/>
</dbReference>
<dbReference type="RefSeq" id="WP_168063297.1">
    <property type="nucleotide sequence ID" value="NZ_VTOW01000006.1"/>
</dbReference>
<dbReference type="PROSITE" id="PS50045">
    <property type="entry name" value="SIGMA54_INTERACT_4"/>
    <property type="match status" value="1"/>
</dbReference>
<dbReference type="InterPro" id="IPR025944">
    <property type="entry name" value="Sigma_54_int_dom_CS"/>
</dbReference>
<dbReference type="InterPro" id="IPR002078">
    <property type="entry name" value="Sigma_54_int"/>
</dbReference>
<proteinExistence type="predicted"/>
<gene>
    <name evidence="6" type="ORF">MNODULE_21535</name>
</gene>
<evidence type="ECO:0000256" key="4">
    <source>
        <dbReference type="ARBA" id="ARBA00023163"/>
    </source>
</evidence>
<dbReference type="InterPro" id="IPR058031">
    <property type="entry name" value="AAA_lid_NorR"/>
</dbReference>
<keyword evidence="2" id="KW-0067">ATP-binding</keyword>
<dbReference type="Pfam" id="PF02954">
    <property type="entry name" value="HTH_8"/>
    <property type="match status" value="1"/>
</dbReference>
<dbReference type="InterPro" id="IPR009057">
    <property type="entry name" value="Homeodomain-like_sf"/>
</dbReference>
<feature type="domain" description="Sigma-54 factor interaction" evidence="5">
    <location>
        <begin position="159"/>
        <end position="388"/>
    </location>
</feature>
<dbReference type="InterPro" id="IPR027417">
    <property type="entry name" value="P-loop_NTPase"/>
</dbReference>
<keyword evidence="7" id="KW-1185">Reference proteome</keyword>
<comment type="caution">
    <text evidence="6">The sequence shown here is derived from an EMBL/GenBank/DDBJ whole genome shotgun (WGS) entry which is preliminary data.</text>
</comment>
<dbReference type="PROSITE" id="PS00675">
    <property type="entry name" value="SIGMA54_INTERACT_1"/>
    <property type="match status" value="1"/>
</dbReference>
<dbReference type="GO" id="GO:0043565">
    <property type="term" value="F:sequence-specific DNA binding"/>
    <property type="evidence" value="ECO:0007669"/>
    <property type="project" value="InterPro"/>
</dbReference>
<evidence type="ECO:0000256" key="2">
    <source>
        <dbReference type="ARBA" id="ARBA00022840"/>
    </source>
</evidence>
<dbReference type="SUPFAM" id="SSF46689">
    <property type="entry name" value="Homeodomain-like"/>
    <property type="match status" value="1"/>
</dbReference>
<dbReference type="PRINTS" id="PR01590">
    <property type="entry name" value="HTHFIS"/>
</dbReference>
<dbReference type="GO" id="GO:0005524">
    <property type="term" value="F:ATP binding"/>
    <property type="evidence" value="ECO:0007669"/>
    <property type="project" value="UniProtKB-KW"/>
</dbReference>
<name>A0A7X6ICZ1_9BACT</name>
<dbReference type="GO" id="GO:0006355">
    <property type="term" value="P:regulation of DNA-templated transcription"/>
    <property type="evidence" value="ECO:0007669"/>
    <property type="project" value="InterPro"/>
</dbReference>
<dbReference type="Pfam" id="PF00158">
    <property type="entry name" value="Sigma54_activat"/>
    <property type="match status" value="1"/>
</dbReference>
<dbReference type="Gene3D" id="1.10.10.60">
    <property type="entry name" value="Homeodomain-like"/>
    <property type="match status" value="1"/>
</dbReference>
<organism evidence="6 7">
    <name type="scientific">Candidatus Manganitrophus noduliformans</name>
    <dbReference type="NCBI Taxonomy" id="2606439"/>
    <lineage>
        <taxon>Bacteria</taxon>
        <taxon>Pseudomonadati</taxon>
        <taxon>Nitrospirota</taxon>
        <taxon>Nitrospiria</taxon>
        <taxon>Candidatus Troglogloeales</taxon>
        <taxon>Candidatus Manganitrophaceae</taxon>
        <taxon>Candidatus Manganitrophus</taxon>
    </lineage>
</organism>
<keyword evidence="1" id="KW-0547">Nucleotide-binding</keyword>
<accession>A0A7X6ICZ1</accession>
<evidence type="ECO:0000313" key="7">
    <source>
        <dbReference type="Proteomes" id="UP000534783"/>
    </source>
</evidence>
<dbReference type="PANTHER" id="PTHR32071:SF57">
    <property type="entry name" value="C4-DICARBOXYLATE TRANSPORT TRANSCRIPTIONAL REGULATORY PROTEIN DCTD"/>
    <property type="match status" value="1"/>
</dbReference>
<evidence type="ECO:0000256" key="3">
    <source>
        <dbReference type="ARBA" id="ARBA00023015"/>
    </source>
</evidence>
<dbReference type="Pfam" id="PF08448">
    <property type="entry name" value="PAS_4"/>
    <property type="match status" value="1"/>
</dbReference>
<dbReference type="SUPFAM" id="SSF52540">
    <property type="entry name" value="P-loop containing nucleoside triphosphate hydrolases"/>
    <property type="match status" value="1"/>
</dbReference>
<dbReference type="InterPro" id="IPR000014">
    <property type="entry name" value="PAS"/>
</dbReference>
<dbReference type="Proteomes" id="UP000534783">
    <property type="component" value="Unassembled WGS sequence"/>
</dbReference>
<evidence type="ECO:0000313" key="6">
    <source>
        <dbReference type="EMBL" id="NKE73346.1"/>
    </source>
</evidence>
<dbReference type="InterPro" id="IPR035965">
    <property type="entry name" value="PAS-like_dom_sf"/>
</dbReference>
<sequence>MNKVGLGIVFHGGEERDHRGVGMKFDAAAILNAMSEGVFAVNTDKKVIFANRALGRMLFHHDEAAADLQAVQQILSDSIFVPKHAALLDRLMFNRERVSHYETVLRDLNGMPIPVQIHIDLLLDEAGEVVGAVEIVRSLAPFSSEPGEKQSRPSGLRSLVGKSKKLLEMLDLVASASGSTATVLLEGESGTGKELIARAIHQMGPRREKPFIAVNCASLPDELLESELFGHMKGAFTTAIYDRPGRFELADHGTLFLDEIGDMSPTAQAKVLRVLQEHEFERVGGTKTIQVDVRIIAATNKDLTEEVRAGKFREDLYYRIRVFPIRVPPLRERKDDIFPLIKHFMAKFSRETGKQISNISPEALEYLLSYDYPGNVRELENMIEHAFVTSPGPTLSIEHLPKPVAPLSKQAPLSSRKEGTLANQEKTLMLKALEKTDWNQAKAAEELGISRSTLWRRLKEYGIKIPK</sequence>
<evidence type="ECO:0000256" key="1">
    <source>
        <dbReference type="ARBA" id="ARBA00022741"/>
    </source>
</evidence>
<dbReference type="FunFam" id="3.40.50.300:FF:000006">
    <property type="entry name" value="DNA-binding transcriptional regulator NtrC"/>
    <property type="match status" value="1"/>
</dbReference>
<keyword evidence="4" id="KW-0804">Transcription</keyword>
<dbReference type="CDD" id="cd00009">
    <property type="entry name" value="AAA"/>
    <property type="match status" value="1"/>
</dbReference>
<dbReference type="Pfam" id="PF25601">
    <property type="entry name" value="AAA_lid_14"/>
    <property type="match status" value="1"/>
</dbReference>